<sequence length="223" mass="25513">MPKPTRISKNFYSKEYFTRAASPGKGKYGKRAFDLNNPFHIKMSAMILDVLPIKKGDSILDVGCALGNVVYWLAYDGINAYGIDIAEYAISHSHIKEKVKQGDVIDGLPYKKNRFDFIYSRETLEHIDRYYVPGILDEMYRVLKPGGCGLISTRNNFADKEVIKQGNPHSADCSHLCVEPPYWWAIVAERSGFKVDYRRTLYGMCLPLCELNTWTMLVIRKPK</sequence>
<evidence type="ECO:0008006" key="2">
    <source>
        <dbReference type="Google" id="ProtNLM"/>
    </source>
</evidence>
<evidence type="ECO:0000313" key="1">
    <source>
        <dbReference type="EMBL" id="KKN46998.1"/>
    </source>
</evidence>
<reference evidence="1" key="1">
    <citation type="journal article" date="2015" name="Nature">
        <title>Complex archaea that bridge the gap between prokaryotes and eukaryotes.</title>
        <authorList>
            <person name="Spang A."/>
            <person name="Saw J.H."/>
            <person name="Jorgensen S.L."/>
            <person name="Zaremba-Niedzwiedzka K."/>
            <person name="Martijn J."/>
            <person name="Lind A.E."/>
            <person name="van Eijk R."/>
            <person name="Schleper C."/>
            <person name="Guy L."/>
            <person name="Ettema T.J."/>
        </authorList>
    </citation>
    <scope>NUCLEOTIDE SEQUENCE</scope>
</reference>
<dbReference type="EMBL" id="LAZR01001300">
    <property type="protein sequence ID" value="KKN46998.1"/>
    <property type="molecule type" value="Genomic_DNA"/>
</dbReference>
<dbReference type="PANTHER" id="PTHR43861">
    <property type="entry name" value="TRANS-ACONITATE 2-METHYLTRANSFERASE-RELATED"/>
    <property type="match status" value="1"/>
</dbReference>
<organism evidence="1">
    <name type="scientific">marine sediment metagenome</name>
    <dbReference type="NCBI Taxonomy" id="412755"/>
    <lineage>
        <taxon>unclassified sequences</taxon>
        <taxon>metagenomes</taxon>
        <taxon>ecological metagenomes</taxon>
    </lineage>
</organism>
<dbReference type="AlphaFoldDB" id="A0A0F9U034"/>
<protein>
    <recommendedName>
        <fullName evidence="2">Methyltransferase type 11 domain-containing protein</fullName>
    </recommendedName>
</protein>
<name>A0A0F9U034_9ZZZZ</name>
<accession>A0A0F9U034</accession>
<proteinExistence type="predicted"/>
<dbReference type="CDD" id="cd02440">
    <property type="entry name" value="AdoMet_MTases"/>
    <property type="match status" value="1"/>
</dbReference>
<dbReference type="Gene3D" id="3.40.50.150">
    <property type="entry name" value="Vaccinia Virus protein VP39"/>
    <property type="match status" value="1"/>
</dbReference>
<gene>
    <name evidence="1" type="ORF">LCGC14_0667380</name>
</gene>
<dbReference type="SUPFAM" id="SSF53335">
    <property type="entry name" value="S-adenosyl-L-methionine-dependent methyltransferases"/>
    <property type="match status" value="1"/>
</dbReference>
<dbReference type="Pfam" id="PF13489">
    <property type="entry name" value="Methyltransf_23"/>
    <property type="match status" value="1"/>
</dbReference>
<dbReference type="InterPro" id="IPR029063">
    <property type="entry name" value="SAM-dependent_MTases_sf"/>
</dbReference>
<comment type="caution">
    <text evidence="1">The sequence shown here is derived from an EMBL/GenBank/DDBJ whole genome shotgun (WGS) entry which is preliminary data.</text>
</comment>